<evidence type="ECO:0000313" key="2">
    <source>
        <dbReference type="Proteomes" id="UP000198931"/>
    </source>
</evidence>
<evidence type="ECO:0000313" key="1">
    <source>
        <dbReference type="EMBL" id="SFI49999.1"/>
    </source>
</evidence>
<dbReference type="EMBL" id="FOQT01000005">
    <property type="protein sequence ID" value="SFI49999.1"/>
    <property type="molecule type" value="Genomic_DNA"/>
</dbReference>
<dbReference type="Gene3D" id="3.90.1720.10">
    <property type="entry name" value="endopeptidase domain like (from Nostoc punctiforme)"/>
    <property type="match status" value="1"/>
</dbReference>
<dbReference type="Gene3D" id="1.10.530.10">
    <property type="match status" value="1"/>
</dbReference>
<gene>
    <name evidence="1" type="ORF">SAMN05443292_2729</name>
</gene>
<reference evidence="1 2" key="1">
    <citation type="submission" date="2016-10" db="EMBL/GenBank/DDBJ databases">
        <authorList>
            <person name="de Groot N.N."/>
        </authorList>
    </citation>
    <scope>NUCLEOTIDE SEQUENCE [LARGE SCALE GENOMIC DNA]</scope>
    <source>
        <strain evidence="1 2">DSM 26000</strain>
    </source>
</reference>
<dbReference type="OrthoDB" id="3078754at2"/>
<accession>A0A1I3IQ20</accession>
<dbReference type="AlphaFoldDB" id="A0A1I3IQ20"/>
<dbReference type="InterPro" id="IPR023346">
    <property type="entry name" value="Lysozyme-like_dom_sf"/>
</dbReference>
<organism evidence="1 2">
    <name type="scientific">Halpernia frigidisoli</name>
    <dbReference type="NCBI Taxonomy" id="1125876"/>
    <lineage>
        <taxon>Bacteria</taxon>
        <taxon>Pseudomonadati</taxon>
        <taxon>Bacteroidota</taxon>
        <taxon>Flavobacteriia</taxon>
        <taxon>Flavobacteriales</taxon>
        <taxon>Weeksellaceae</taxon>
        <taxon>Chryseobacterium group</taxon>
        <taxon>Halpernia</taxon>
    </lineage>
</organism>
<dbReference type="SUPFAM" id="SSF53955">
    <property type="entry name" value="Lysozyme-like"/>
    <property type="match status" value="1"/>
</dbReference>
<sequence>METISKKWDELWDWGESLGTAIKDKMPTFSVPEGKSPAVVKGEKAEKKEEKNKNECCIIDAEYFVTNYEKEFPQKDKKGNAIPLSSVVKNSLTKVFKSISEYYGNEKKCCNKYRIAYMLATVKHETGHTFNPVEEANWLSWKVRKKYFEEMYDPILGKNEARKNKAIEIGNTSPGDGVKYYGRGYVQITGKTNYQKMKDKFNVNFVNDVTKVTEHEWAMKILIYGSEDGVFTGKKLSKYISDNKQDYTNARRVINGTDKAGTIAGYAEKIEKCLKIKECNCGDLAVKKEEANSTIPKKEYDVDNAVSKLNVNAETKSLGKCAKYVRLAINAGGIKNIFGHATEYYDSDKLLKYGFTKVGTNLDSVSLEKGDIVAFGSVKGHPYGHISMWNGTNWVSDFKQKSFWVAKQYSIDKKYAIYRWHE</sequence>
<keyword evidence="2" id="KW-1185">Reference proteome</keyword>
<dbReference type="Proteomes" id="UP000198931">
    <property type="component" value="Unassembled WGS sequence"/>
</dbReference>
<dbReference type="STRING" id="1125876.SAMN05443292_2729"/>
<dbReference type="RefSeq" id="WP_090082005.1">
    <property type="nucleotide sequence ID" value="NZ_FOQT01000005.1"/>
</dbReference>
<protein>
    <submittedName>
        <fullName evidence="1">Predicted chitinase</fullName>
    </submittedName>
</protein>
<name>A0A1I3IQ20_9FLAO</name>
<proteinExistence type="predicted"/>